<dbReference type="EMBL" id="CP043494">
    <property type="protein sequence ID" value="WNG49729.1"/>
    <property type="molecule type" value="Genomic_DNA"/>
</dbReference>
<keyword evidence="3" id="KW-1185">Reference proteome</keyword>
<dbReference type="PANTHER" id="PTHR45763:SF46">
    <property type="entry name" value="AB HYDROLASE-1 DOMAIN-CONTAINING PROTEIN"/>
    <property type="match status" value="1"/>
</dbReference>
<dbReference type="RefSeq" id="WP_395807976.1">
    <property type="nucleotide sequence ID" value="NZ_CP043494.1"/>
</dbReference>
<dbReference type="InterPro" id="IPR029058">
    <property type="entry name" value="AB_hydrolase_fold"/>
</dbReference>
<dbReference type="Pfam" id="PF12697">
    <property type="entry name" value="Abhydrolase_6"/>
    <property type="match status" value="1"/>
</dbReference>
<evidence type="ECO:0000313" key="3">
    <source>
        <dbReference type="Proteomes" id="UP001611383"/>
    </source>
</evidence>
<sequence length="299" mass="32895">MNEARARESAVQSREGAIRLRDGRTLAYVESGNLEGMPVIFMHGNPGSRYMRHPDDGLTASLGVRLITPDRPGYGKSDFKKGRTLLDMPADIEQLANTLGLGRFAVMGVSAGGPYVAACAYRLGERLTGAAIVSGSAPFNRSGAMAGVNRDYRAAYSMAMWPGWLLLPVMSLHDQTVRRKPERALETLMKECSADDRALLSDPAIAAQVKGFRFEASRQGVQGMIQEARLLTSPWGFPLEDIRIPVHLWYWEGDSIVPLQMGRYLHARIPSTVPHFLQGGGHFSLYSHWKDILAALVRG</sequence>
<organism evidence="2 3">
    <name type="scientific">Archangium minus</name>
    <dbReference type="NCBI Taxonomy" id="83450"/>
    <lineage>
        <taxon>Bacteria</taxon>
        <taxon>Pseudomonadati</taxon>
        <taxon>Myxococcota</taxon>
        <taxon>Myxococcia</taxon>
        <taxon>Myxococcales</taxon>
        <taxon>Cystobacterineae</taxon>
        <taxon>Archangiaceae</taxon>
        <taxon>Archangium</taxon>
    </lineage>
</organism>
<proteinExistence type="predicted"/>
<keyword evidence="2" id="KW-0378">Hydrolase</keyword>
<dbReference type="Gene3D" id="3.40.50.1820">
    <property type="entry name" value="alpha/beta hydrolase"/>
    <property type="match status" value="1"/>
</dbReference>
<dbReference type="InterPro" id="IPR000073">
    <property type="entry name" value="AB_hydrolase_1"/>
</dbReference>
<feature type="domain" description="AB hydrolase-1" evidence="1">
    <location>
        <begin position="39"/>
        <end position="294"/>
    </location>
</feature>
<evidence type="ECO:0000313" key="2">
    <source>
        <dbReference type="EMBL" id="WNG49729.1"/>
    </source>
</evidence>
<evidence type="ECO:0000259" key="1">
    <source>
        <dbReference type="Pfam" id="PF12697"/>
    </source>
</evidence>
<dbReference type="Proteomes" id="UP001611383">
    <property type="component" value="Chromosome"/>
</dbReference>
<dbReference type="SUPFAM" id="SSF53474">
    <property type="entry name" value="alpha/beta-Hydrolases"/>
    <property type="match status" value="1"/>
</dbReference>
<gene>
    <name evidence="2" type="ORF">F0U60_40625</name>
</gene>
<protein>
    <submittedName>
        <fullName evidence="2">Alpha/beta hydrolase</fullName>
    </submittedName>
</protein>
<accession>A0ABY9X2S6</accession>
<dbReference type="GO" id="GO:0016787">
    <property type="term" value="F:hydrolase activity"/>
    <property type="evidence" value="ECO:0007669"/>
    <property type="project" value="UniProtKB-KW"/>
</dbReference>
<reference evidence="2 3" key="1">
    <citation type="submission" date="2019-08" db="EMBL/GenBank/DDBJ databases">
        <title>Archangium and Cystobacter genomes.</title>
        <authorList>
            <person name="Chen I.-C.K."/>
            <person name="Wielgoss S."/>
        </authorList>
    </citation>
    <scope>NUCLEOTIDE SEQUENCE [LARGE SCALE GENOMIC DNA]</scope>
    <source>
        <strain evidence="2 3">Cbm 6</strain>
    </source>
</reference>
<name>A0ABY9X2S6_9BACT</name>
<dbReference type="PANTHER" id="PTHR45763">
    <property type="entry name" value="HYDROLASE, ALPHA/BETA FOLD FAMILY PROTEIN, EXPRESSED-RELATED"/>
    <property type="match status" value="1"/>
</dbReference>